<comment type="caution">
    <text evidence="1">The sequence shown here is derived from an EMBL/GenBank/DDBJ whole genome shotgun (WGS) entry which is preliminary data.</text>
</comment>
<evidence type="ECO:0000313" key="1">
    <source>
        <dbReference type="EMBL" id="KAI3706155.1"/>
    </source>
</evidence>
<organism evidence="1 2">
    <name type="scientific">Smallanthus sonchifolius</name>
    <dbReference type="NCBI Taxonomy" id="185202"/>
    <lineage>
        <taxon>Eukaryota</taxon>
        <taxon>Viridiplantae</taxon>
        <taxon>Streptophyta</taxon>
        <taxon>Embryophyta</taxon>
        <taxon>Tracheophyta</taxon>
        <taxon>Spermatophyta</taxon>
        <taxon>Magnoliopsida</taxon>
        <taxon>eudicotyledons</taxon>
        <taxon>Gunneridae</taxon>
        <taxon>Pentapetalae</taxon>
        <taxon>asterids</taxon>
        <taxon>campanulids</taxon>
        <taxon>Asterales</taxon>
        <taxon>Asteraceae</taxon>
        <taxon>Asteroideae</taxon>
        <taxon>Heliantheae alliance</taxon>
        <taxon>Millerieae</taxon>
        <taxon>Smallanthus</taxon>
    </lineage>
</organism>
<reference evidence="1 2" key="2">
    <citation type="journal article" date="2022" name="Mol. Ecol. Resour.">
        <title>The genomes of chicory, endive, great burdock and yacon provide insights into Asteraceae paleo-polyploidization history and plant inulin production.</title>
        <authorList>
            <person name="Fan W."/>
            <person name="Wang S."/>
            <person name="Wang H."/>
            <person name="Wang A."/>
            <person name="Jiang F."/>
            <person name="Liu H."/>
            <person name="Zhao H."/>
            <person name="Xu D."/>
            <person name="Zhang Y."/>
        </authorList>
    </citation>
    <scope>NUCLEOTIDE SEQUENCE [LARGE SCALE GENOMIC DNA]</scope>
    <source>
        <strain evidence="2">cv. Yunnan</strain>
        <tissue evidence="1">Leaves</tissue>
    </source>
</reference>
<dbReference type="Proteomes" id="UP001056120">
    <property type="component" value="Linkage Group LG25"/>
</dbReference>
<evidence type="ECO:0000313" key="2">
    <source>
        <dbReference type="Proteomes" id="UP001056120"/>
    </source>
</evidence>
<accession>A0ACB9A973</accession>
<keyword evidence="2" id="KW-1185">Reference proteome</keyword>
<gene>
    <name evidence="1" type="ORF">L1987_76413</name>
</gene>
<reference evidence="2" key="1">
    <citation type="journal article" date="2022" name="Mol. Ecol. Resour.">
        <title>The genomes of chicory, endive, great burdock and yacon provide insights into Asteraceae palaeo-polyploidization history and plant inulin production.</title>
        <authorList>
            <person name="Fan W."/>
            <person name="Wang S."/>
            <person name="Wang H."/>
            <person name="Wang A."/>
            <person name="Jiang F."/>
            <person name="Liu H."/>
            <person name="Zhao H."/>
            <person name="Xu D."/>
            <person name="Zhang Y."/>
        </authorList>
    </citation>
    <scope>NUCLEOTIDE SEQUENCE [LARGE SCALE GENOMIC DNA]</scope>
    <source>
        <strain evidence="2">cv. Yunnan</strain>
    </source>
</reference>
<proteinExistence type="predicted"/>
<name>A0ACB9A973_9ASTR</name>
<dbReference type="EMBL" id="CM042042">
    <property type="protein sequence ID" value="KAI3706155.1"/>
    <property type="molecule type" value="Genomic_DNA"/>
</dbReference>
<sequence>MVSVKSSSDGARISEINFHTLSKHTQPQVRVDHISIAFINRDEITRLKAQHLNMSHQQVFGISDKNVIYRNRHALIGRAIDDQDIDRIVNLLNITDEPTNSTDLARVLETTHSNTKAKGSSTAFIIALTHQGLSAINLVQGQLVRVAIVVWMDWNEGMKEGRPAQRFVSHPSLSQHFRNALGKKHVH</sequence>
<protein>
    <submittedName>
        <fullName evidence="1">Uncharacterized protein</fullName>
    </submittedName>
</protein>